<dbReference type="GO" id="GO:0003676">
    <property type="term" value="F:nucleic acid binding"/>
    <property type="evidence" value="ECO:0007669"/>
    <property type="project" value="InterPro"/>
</dbReference>
<accession>A0AA38M042</accession>
<evidence type="ECO:0000256" key="14">
    <source>
        <dbReference type="ARBA" id="ARBA00075438"/>
    </source>
</evidence>
<evidence type="ECO:0000256" key="13">
    <source>
        <dbReference type="ARBA" id="ARBA00068282"/>
    </source>
</evidence>
<dbReference type="GO" id="GO:0003724">
    <property type="term" value="F:RNA helicase activity"/>
    <property type="evidence" value="ECO:0007669"/>
    <property type="project" value="UniProtKB-EC"/>
</dbReference>
<dbReference type="FunFam" id="3.40.50.300:FF:000524">
    <property type="entry name" value="ATP-dependent RNA helicase DDX42"/>
    <property type="match status" value="1"/>
</dbReference>
<evidence type="ECO:0000256" key="8">
    <source>
        <dbReference type="ARBA" id="ARBA00022840"/>
    </source>
</evidence>
<comment type="caution">
    <text evidence="21">The sequence shown here is derived from an EMBL/GenBank/DDBJ whole genome shotgun (WGS) entry which is preliminary data.</text>
</comment>
<feature type="region of interest" description="Disordered" evidence="17">
    <location>
        <begin position="608"/>
        <end position="641"/>
    </location>
</feature>
<evidence type="ECO:0000313" key="21">
    <source>
        <dbReference type="EMBL" id="KAJ3636433.1"/>
    </source>
</evidence>
<dbReference type="EMBL" id="JALNTZ010000107">
    <property type="protein sequence ID" value="KAJ3636433.1"/>
    <property type="molecule type" value="Genomic_DNA"/>
</dbReference>
<evidence type="ECO:0000256" key="12">
    <source>
        <dbReference type="ARBA" id="ARBA00061633"/>
    </source>
</evidence>
<feature type="non-terminal residue" evidence="21">
    <location>
        <position position="1"/>
    </location>
</feature>
<organism evidence="21 22">
    <name type="scientific">Zophobas morio</name>
    <dbReference type="NCBI Taxonomy" id="2755281"/>
    <lineage>
        <taxon>Eukaryota</taxon>
        <taxon>Metazoa</taxon>
        <taxon>Ecdysozoa</taxon>
        <taxon>Arthropoda</taxon>
        <taxon>Hexapoda</taxon>
        <taxon>Insecta</taxon>
        <taxon>Pterygota</taxon>
        <taxon>Neoptera</taxon>
        <taxon>Endopterygota</taxon>
        <taxon>Coleoptera</taxon>
        <taxon>Polyphaga</taxon>
        <taxon>Cucujiformia</taxon>
        <taxon>Tenebrionidae</taxon>
        <taxon>Zophobas</taxon>
    </lineage>
</organism>
<dbReference type="PANTHER" id="PTHR47958">
    <property type="entry name" value="ATP-DEPENDENT RNA HELICASE DBP3"/>
    <property type="match status" value="1"/>
</dbReference>
<evidence type="ECO:0000256" key="9">
    <source>
        <dbReference type="ARBA" id="ARBA00023054"/>
    </source>
</evidence>
<evidence type="ECO:0000259" key="19">
    <source>
        <dbReference type="PROSITE" id="PS51194"/>
    </source>
</evidence>
<keyword evidence="7 16" id="KW-0347">Helicase</keyword>
<evidence type="ECO:0000259" key="20">
    <source>
        <dbReference type="PROSITE" id="PS51195"/>
    </source>
</evidence>
<dbReference type="FunFam" id="3.40.50.300:FF:000079">
    <property type="entry name" value="probable ATP-dependent RNA helicase DDX17"/>
    <property type="match status" value="1"/>
</dbReference>
<dbReference type="AlphaFoldDB" id="A0AA38M042"/>
<keyword evidence="9" id="KW-0175">Coiled coil</keyword>
<evidence type="ECO:0000256" key="2">
    <source>
        <dbReference type="ARBA" id="ARBA00004496"/>
    </source>
</evidence>
<dbReference type="PROSITE" id="PS51194">
    <property type="entry name" value="HELICASE_CTER"/>
    <property type="match status" value="1"/>
</dbReference>
<dbReference type="PROSITE" id="PS51192">
    <property type="entry name" value="HELICASE_ATP_BIND_1"/>
    <property type="match status" value="1"/>
</dbReference>
<proteinExistence type="inferred from homology"/>
<feature type="compositionally biased region" description="Basic and acidic residues" evidence="17">
    <location>
        <begin position="608"/>
        <end position="635"/>
    </location>
</feature>
<dbReference type="SMART" id="SM00487">
    <property type="entry name" value="DEXDc"/>
    <property type="match status" value="1"/>
</dbReference>
<evidence type="ECO:0000256" key="7">
    <source>
        <dbReference type="ARBA" id="ARBA00022806"/>
    </source>
</evidence>
<feature type="domain" description="DEAD-box RNA helicase Q" evidence="20">
    <location>
        <begin position="141"/>
        <end position="169"/>
    </location>
</feature>
<dbReference type="PROSITE" id="PS51195">
    <property type="entry name" value="Q_MOTIF"/>
    <property type="match status" value="1"/>
</dbReference>
<keyword evidence="5 16" id="KW-0547">Nucleotide-binding</keyword>
<dbReference type="InterPro" id="IPR014014">
    <property type="entry name" value="RNA_helicase_DEAD_Q_motif"/>
</dbReference>
<evidence type="ECO:0000256" key="3">
    <source>
        <dbReference type="ARBA" id="ARBA00012552"/>
    </source>
</evidence>
<dbReference type="InterPro" id="IPR014001">
    <property type="entry name" value="Helicase_ATP-bd"/>
</dbReference>
<keyword evidence="10" id="KW-0539">Nucleus</keyword>
<dbReference type="GO" id="GO:0016787">
    <property type="term" value="F:hydrolase activity"/>
    <property type="evidence" value="ECO:0007669"/>
    <property type="project" value="UniProtKB-KW"/>
</dbReference>
<evidence type="ECO:0000259" key="18">
    <source>
        <dbReference type="PROSITE" id="PS51192"/>
    </source>
</evidence>
<dbReference type="InterPro" id="IPR001650">
    <property type="entry name" value="Helicase_C-like"/>
</dbReference>
<dbReference type="GO" id="GO:0005634">
    <property type="term" value="C:nucleus"/>
    <property type="evidence" value="ECO:0007669"/>
    <property type="project" value="UniProtKB-SubCell"/>
</dbReference>
<dbReference type="PROSITE" id="PS00039">
    <property type="entry name" value="DEAD_ATP_HELICASE"/>
    <property type="match status" value="1"/>
</dbReference>
<evidence type="ECO:0000256" key="16">
    <source>
        <dbReference type="RuleBase" id="RU000492"/>
    </source>
</evidence>
<evidence type="ECO:0000256" key="6">
    <source>
        <dbReference type="ARBA" id="ARBA00022801"/>
    </source>
</evidence>
<evidence type="ECO:0000256" key="15">
    <source>
        <dbReference type="PROSITE-ProRule" id="PRU00552"/>
    </source>
</evidence>
<keyword evidence="6 16" id="KW-0378">Hydrolase</keyword>
<dbReference type="SMART" id="SM00490">
    <property type="entry name" value="HELICc"/>
    <property type="match status" value="1"/>
</dbReference>
<dbReference type="GO" id="GO:0005737">
    <property type="term" value="C:cytoplasm"/>
    <property type="evidence" value="ECO:0007669"/>
    <property type="project" value="UniProtKB-SubCell"/>
</dbReference>
<sequence>KPCNDSDSEDALDAFMAGIEKQVETQKNREGPKIVREDYESEDQHEELYKFLQQKKVEEVSMLKDMEAEIEYDSDDNPIVVTREILPLPPLDHESISYMDFNKNFYCEHETIKALSNEEVKQFRSKMSMRVSGLDPPRPVCSFAHFGFDDRLMRQIIKMGFTEPTAIQAQAIPAALSGRDVIGIAKTGSGKTCSFLWPMLVHINDQPELPMEEGPIGLICAPTRELAQQIFVEAKRFSSCYGFRVVAVYGGDSKYEQTKSLKDGAEIVVATPGRLIDHAKTLKQNFSFFRVTFLVLDEADRMFDLGFEPQVKSIVQNTRPDRQTMLFSATFKGKVEKLARECLTDPVRIVIGDVGEANEDVTQHVHIFQEPALKWTWLTENIVSFLSEGSVLIFVNKKVHCEELTNNLKSSGYEVCCLHGDMDQVNRNLVLNEFKKNKIPLLVATDVAARGLDIPLIKIVVNYDVARDIDTHTHRIGRTGRAGSKGTAHTLLTPKDEVFAGHLVRNLEGANQIVPTELLELAKKNPRFLKSRSHGKNKSGVGRFGARSHLGIGMKDTDQVVLKKQKKKKADFVSFGTSRSQVMAQFKSTFVSGSHLTNIDTEVISRCEEKERQRKAKKEEENGKVKGERQLDSAYKRRRFH</sequence>
<dbReference type="Gene3D" id="3.40.50.300">
    <property type="entry name" value="P-loop containing nucleotide triphosphate hydrolases"/>
    <property type="match status" value="2"/>
</dbReference>
<name>A0AA38M042_9CUCU</name>
<feature type="domain" description="Helicase C-terminal" evidence="19">
    <location>
        <begin position="378"/>
        <end position="522"/>
    </location>
</feature>
<dbReference type="EC" id="3.6.4.13" evidence="3"/>
<evidence type="ECO:0000256" key="11">
    <source>
        <dbReference type="ARBA" id="ARBA00047984"/>
    </source>
</evidence>
<feature type="domain" description="Helicase ATP-binding" evidence="18">
    <location>
        <begin position="172"/>
        <end position="349"/>
    </location>
</feature>
<evidence type="ECO:0000313" key="22">
    <source>
        <dbReference type="Proteomes" id="UP001168821"/>
    </source>
</evidence>
<evidence type="ECO:0000256" key="4">
    <source>
        <dbReference type="ARBA" id="ARBA00022490"/>
    </source>
</evidence>
<gene>
    <name evidence="21" type="ORF">Zmor_003888</name>
</gene>
<comment type="similarity">
    <text evidence="12">Belongs to the DEAD box helicase family. DDX42 subfamily.</text>
</comment>
<dbReference type="InterPro" id="IPR027417">
    <property type="entry name" value="P-loop_NTPase"/>
</dbReference>
<dbReference type="Proteomes" id="UP001168821">
    <property type="component" value="Unassembled WGS sequence"/>
</dbReference>
<reference evidence="21" key="1">
    <citation type="journal article" date="2023" name="G3 (Bethesda)">
        <title>Whole genome assemblies of Zophobas morio and Tenebrio molitor.</title>
        <authorList>
            <person name="Kaur S."/>
            <person name="Stinson S.A."/>
            <person name="diCenzo G.C."/>
        </authorList>
    </citation>
    <scope>NUCLEOTIDE SEQUENCE</scope>
    <source>
        <strain evidence="21">QUZm001</strain>
    </source>
</reference>
<keyword evidence="22" id="KW-1185">Reference proteome</keyword>
<dbReference type="InterPro" id="IPR000629">
    <property type="entry name" value="RNA-helicase_DEAD-box_CS"/>
</dbReference>
<keyword evidence="4" id="KW-0963">Cytoplasm</keyword>
<evidence type="ECO:0000256" key="1">
    <source>
        <dbReference type="ARBA" id="ARBA00004123"/>
    </source>
</evidence>
<dbReference type="GO" id="GO:0005524">
    <property type="term" value="F:ATP binding"/>
    <property type="evidence" value="ECO:0007669"/>
    <property type="project" value="UniProtKB-KW"/>
</dbReference>
<dbReference type="CDD" id="cd18787">
    <property type="entry name" value="SF2_C_DEAD"/>
    <property type="match status" value="1"/>
</dbReference>
<comment type="catalytic activity">
    <reaction evidence="11">
        <text>ATP + H2O = ADP + phosphate + H(+)</text>
        <dbReference type="Rhea" id="RHEA:13065"/>
        <dbReference type="ChEBI" id="CHEBI:15377"/>
        <dbReference type="ChEBI" id="CHEBI:15378"/>
        <dbReference type="ChEBI" id="CHEBI:30616"/>
        <dbReference type="ChEBI" id="CHEBI:43474"/>
        <dbReference type="ChEBI" id="CHEBI:456216"/>
        <dbReference type="EC" id="3.6.4.13"/>
    </reaction>
</comment>
<dbReference type="GO" id="GO:0010468">
    <property type="term" value="P:regulation of gene expression"/>
    <property type="evidence" value="ECO:0007669"/>
    <property type="project" value="UniProtKB-ARBA"/>
</dbReference>
<evidence type="ECO:0000256" key="10">
    <source>
        <dbReference type="ARBA" id="ARBA00023242"/>
    </source>
</evidence>
<dbReference type="InterPro" id="IPR011545">
    <property type="entry name" value="DEAD/DEAH_box_helicase_dom"/>
</dbReference>
<protein>
    <recommendedName>
        <fullName evidence="13">ATP-dependent RNA helicase DDX42</fullName>
        <ecNumber evidence="3">3.6.4.13</ecNumber>
    </recommendedName>
    <alternativeName>
        <fullName evidence="14">DEAD box protein 42</fullName>
    </alternativeName>
</protein>
<keyword evidence="8 16" id="KW-0067">ATP-binding</keyword>
<comment type="subcellular location">
    <subcellularLocation>
        <location evidence="2">Cytoplasm</location>
    </subcellularLocation>
    <subcellularLocation>
        <location evidence="1">Nucleus</location>
    </subcellularLocation>
</comment>
<dbReference type="Pfam" id="PF00270">
    <property type="entry name" value="DEAD"/>
    <property type="match status" value="1"/>
</dbReference>
<dbReference type="Pfam" id="PF00271">
    <property type="entry name" value="Helicase_C"/>
    <property type="match status" value="1"/>
</dbReference>
<feature type="short sequence motif" description="Q motif" evidence="15">
    <location>
        <begin position="141"/>
        <end position="169"/>
    </location>
</feature>
<evidence type="ECO:0000256" key="5">
    <source>
        <dbReference type="ARBA" id="ARBA00022741"/>
    </source>
</evidence>
<evidence type="ECO:0000256" key="17">
    <source>
        <dbReference type="SAM" id="MobiDB-lite"/>
    </source>
</evidence>
<dbReference type="SUPFAM" id="SSF52540">
    <property type="entry name" value="P-loop containing nucleoside triphosphate hydrolases"/>
    <property type="match status" value="2"/>
</dbReference>